<keyword evidence="2 4" id="KW-0472">Membrane</keyword>
<dbReference type="Gene3D" id="2.40.170.20">
    <property type="entry name" value="TonB-dependent receptor, beta-barrel domain"/>
    <property type="match status" value="1"/>
</dbReference>
<dbReference type="Pfam" id="PF07715">
    <property type="entry name" value="Plug"/>
    <property type="match status" value="1"/>
</dbReference>
<evidence type="ECO:0000259" key="7">
    <source>
        <dbReference type="Pfam" id="PF07715"/>
    </source>
</evidence>
<feature type="chain" id="PRO_5032670937" evidence="5">
    <location>
        <begin position="24"/>
        <end position="970"/>
    </location>
</feature>
<evidence type="ECO:0000259" key="6">
    <source>
        <dbReference type="Pfam" id="PF00593"/>
    </source>
</evidence>
<evidence type="ECO:0000313" key="9">
    <source>
        <dbReference type="Proteomes" id="UP000570514"/>
    </source>
</evidence>
<evidence type="ECO:0000313" key="8">
    <source>
        <dbReference type="EMBL" id="NIK87121.1"/>
    </source>
</evidence>
<organism evidence="8 9">
    <name type="scientific">Rhizomicrobium palustre</name>
    <dbReference type="NCBI Taxonomy" id="189966"/>
    <lineage>
        <taxon>Bacteria</taxon>
        <taxon>Pseudomonadati</taxon>
        <taxon>Pseudomonadota</taxon>
        <taxon>Alphaproteobacteria</taxon>
        <taxon>Micropepsales</taxon>
        <taxon>Micropepsaceae</taxon>
        <taxon>Rhizomicrobium</taxon>
    </lineage>
</organism>
<keyword evidence="3" id="KW-0998">Cell outer membrane</keyword>
<dbReference type="SUPFAM" id="SSF56935">
    <property type="entry name" value="Porins"/>
    <property type="match status" value="1"/>
</dbReference>
<dbReference type="Pfam" id="PF00593">
    <property type="entry name" value="TonB_dep_Rec_b-barrel"/>
    <property type="match status" value="1"/>
</dbReference>
<protein>
    <submittedName>
        <fullName evidence="8">TonB-dependent receptor</fullName>
    </submittedName>
</protein>
<comment type="subcellular location">
    <subcellularLocation>
        <location evidence="1 4">Cell outer membrane</location>
    </subcellularLocation>
</comment>
<feature type="signal peptide" evidence="5">
    <location>
        <begin position="1"/>
        <end position="23"/>
    </location>
</feature>
<evidence type="ECO:0000256" key="2">
    <source>
        <dbReference type="ARBA" id="ARBA00023136"/>
    </source>
</evidence>
<keyword evidence="5" id="KW-0732">Signal</keyword>
<dbReference type="NCBIfam" id="TIGR01782">
    <property type="entry name" value="TonB-Xanth-Caul"/>
    <property type="match status" value="1"/>
</dbReference>
<reference evidence="8 9" key="1">
    <citation type="submission" date="2020-03" db="EMBL/GenBank/DDBJ databases">
        <title>Genomic Encyclopedia of Type Strains, Phase IV (KMG-IV): sequencing the most valuable type-strain genomes for metagenomic binning, comparative biology and taxonomic classification.</title>
        <authorList>
            <person name="Goeker M."/>
        </authorList>
    </citation>
    <scope>NUCLEOTIDE SEQUENCE [LARGE SCALE GENOMIC DNA]</scope>
    <source>
        <strain evidence="8 9">DSM 19867</strain>
    </source>
</reference>
<keyword evidence="8" id="KW-0675">Receptor</keyword>
<dbReference type="RefSeq" id="WP_167080441.1">
    <property type="nucleotide sequence ID" value="NZ_BAAADC010000001.1"/>
</dbReference>
<feature type="domain" description="TonB-dependent receptor-like beta-barrel" evidence="6">
    <location>
        <begin position="465"/>
        <end position="930"/>
    </location>
</feature>
<dbReference type="InterPro" id="IPR010104">
    <property type="entry name" value="TonB_rcpt_bac"/>
</dbReference>
<dbReference type="PANTHER" id="PTHR40980:SF3">
    <property type="entry name" value="TONB-DEPENDENT RECEPTOR-LIKE BETA-BARREL DOMAIN-CONTAINING PROTEIN"/>
    <property type="match status" value="1"/>
</dbReference>
<evidence type="ECO:0000256" key="3">
    <source>
        <dbReference type="ARBA" id="ARBA00023237"/>
    </source>
</evidence>
<comment type="caution">
    <text evidence="8">The sequence shown here is derived from an EMBL/GenBank/DDBJ whole genome shotgun (WGS) entry which is preliminary data.</text>
</comment>
<dbReference type="PANTHER" id="PTHR40980">
    <property type="entry name" value="PLUG DOMAIN-CONTAINING PROTEIN"/>
    <property type="match status" value="1"/>
</dbReference>
<proteinExistence type="inferred from homology"/>
<evidence type="ECO:0000256" key="4">
    <source>
        <dbReference type="RuleBase" id="RU003357"/>
    </source>
</evidence>
<dbReference type="GO" id="GO:0009279">
    <property type="term" value="C:cell outer membrane"/>
    <property type="evidence" value="ECO:0007669"/>
    <property type="project" value="UniProtKB-SubCell"/>
</dbReference>
<name>A0A846MVC3_9PROT</name>
<evidence type="ECO:0000256" key="5">
    <source>
        <dbReference type="SAM" id="SignalP"/>
    </source>
</evidence>
<dbReference type="Proteomes" id="UP000570514">
    <property type="component" value="Unassembled WGS sequence"/>
</dbReference>
<keyword evidence="4" id="KW-0798">TonB box</keyword>
<dbReference type="InterPro" id="IPR012910">
    <property type="entry name" value="Plug_dom"/>
</dbReference>
<evidence type="ECO:0000256" key="1">
    <source>
        <dbReference type="ARBA" id="ARBA00004442"/>
    </source>
</evidence>
<dbReference type="InterPro" id="IPR036942">
    <property type="entry name" value="Beta-barrel_TonB_sf"/>
</dbReference>
<dbReference type="AlphaFoldDB" id="A0A846MVC3"/>
<accession>A0A846MVC3</accession>
<dbReference type="Gene3D" id="2.170.130.10">
    <property type="entry name" value="TonB-dependent receptor, plug domain"/>
    <property type="match status" value="1"/>
</dbReference>
<feature type="domain" description="TonB-dependent receptor plug" evidence="7">
    <location>
        <begin position="47"/>
        <end position="144"/>
    </location>
</feature>
<comment type="similarity">
    <text evidence="4">Belongs to the TonB-dependent receptor family.</text>
</comment>
<dbReference type="InterPro" id="IPR037066">
    <property type="entry name" value="Plug_dom_sf"/>
</dbReference>
<dbReference type="EMBL" id="JAASRM010000001">
    <property type="protein sequence ID" value="NIK87121.1"/>
    <property type="molecule type" value="Genomic_DNA"/>
</dbReference>
<dbReference type="InterPro" id="IPR000531">
    <property type="entry name" value="Beta-barrel_TonB"/>
</dbReference>
<sequence>MLGKKLLVCSVSAVALMSGAAMAQSEQMETIVVTGIRATIAQGLDVKRESTQVVESVIAEDIGKLPDNNIVEALQRLSGVQVTNRGGGQVGSIYIRGLGDIETTWNGRKLFTSSGQYFSMQDMPATLVRGLDVYKTRESNQIESGIAGQLNVSSYRPFDFEGFKLTGAATGTYEEKRGAFDPNLGLLVSNRWKTSIGDVGVLANVSWSVVRFRDESSTPGALVPFSVEGPASSLAPGSGPANTCVDNSVKPPIEHSNPNGWTPLERIFNGDCRAPGQTLWQPGLPGGLSEKPGSTLMINGAAVPYYLARDAVFQSDFTGKRTRPNANLAIQWAPSEHSTYTLEVMYNGFRNETYNNLLFSFVDWWGDFAGAKPAIPPASSVTLFSGTNVMKTRHVGNVYDFNSGDLTVSKTNSYVYGLNGKWELTDRLSATGDISYQASQYNTVFTAMRIERTAPEINVDFNSGGGIMAFNFGSTQNRLTDPSFWNTAQLYDNANHTKGEAYTLSFDGKYDTKGILGIVKDIKFGFRHDNRNAAESYRQASGYLNQPFTSVDKAAYHYNSGFFDDVADVPHSWINVDGRWVYDNIGKLRTQYGNDLTNARLHEMFQTFKITEMNTAVYLETDLQQDVFGRPLTMNAGMRWVQVKDNMTFYDHTDFIANGTHNATEGSNYAAKWLPSVALAYEPTDDIKIRANYGETLRRPGFTDLNPTYILNADVTKVGYATGSRGNPDLKPVHAKNIDLTAEWYFAPSSAIYGTVFRRDLDNIIVTQNVAKVFAGDAIKKQYNTNNFIIVEPMNASKGNLKGVELGAVYFPDFLPSFLEGFGAQGSMTILSSSQNTPVTDSTTGNITSYLVEPMWGVSPLSYNLTAIYERDDVGARLSYVWRSKFHYSNEAASFANPLGIWRRAESSLDFQISYKAWDGVMVTFDGTNLLNGKQKQYYHGAGQGDPEVTNFGTALFSRTFAIGLRYSTN</sequence>
<keyword evidence="9" id="KW-1185">Reference proteome</keyword>
<gene>
    <name evidence="8" type="ORF">FHS83_000439</name>
</gene>